<dbReference type="InterPro" id="IPR017932">
    <property type="entry name" value="GATase_2_dom"/>
</dbReference>
<evidence type="ECO:0000256" key="2">
    <source>
        <dbReference type="ARBA" id="ARBA00004496"/>
    </source>
</evidence>
<evidence type="ECO:0000256" key="7">
    <source>
        <dbReference type="ARBA" id="ARBA00022679"/>
    </source>
</evidence>
<name>A0A523UQD4_UNCAE</name>
<evidence type="ECO:0000256" key="8">
    <source>
        <dbReference type="ARBA" id="ARBA00022737"/>
    </source>
</evidence>
<comment type="subunit">
    <text evidence="10">Homodimer.</text>
</comment>
<dbReference type="GO" id="GO:0006047">
    <property type="term" value="P:UDP-N-acetylglucosamine metabolic process"/>
    <property type="evidence" value="ECO:0007669"/>
    <property type="project" value="TreeGrafter"/>
</dbReference>
<comment type="function">
    <text evidence="10">Catalyzes the first step in hexosamine metabolism, converting fructose-6P into glucosamine-6P using glutamine as a nitrogen source.</text>
</comment>
<dbReference type="FunFam" id="3.40.50.10490:FF:000001">
    <property type="entry name" value="Glutamine--fructose-6-phosphate aminotransferase [isomerizing]"/>
    <property type="match status" value="1"/>
</dbReference>
<dbReference type="Pfam" id="PF01380">
    <property type="entry name" value="SIS"/>
    <property type="match status" value="2"/>
</dbReference>
<sequence>MCGIVGYVGDKAVDTLLIVSLERLEYRGYDSAGIATLNGGKLGIRKQVGKIQVLKEILKEEPLEGQLGIAHTRWATHGEPSTENAHPLTDCKSEVAVVHNGIIENYTEIKKELLREGHIFRTQTDTEVIAHLIEKHLNKNLLVAVQKAVKRLEGSYALAVISIKNPDRIVVARYRSPLVIGVGKNENFVASDASAILNLTSNMIFMEDGQIGFITKRRIKILNREGKPQEKKVKIVKWHLLGGPQRDGYRHFMLKEIHEQPLVIRNVLQRRVSQDAKRIYFEYSNITKEKLLNIGRVIIQACGTSWNAGLVGKYLFEKYLRVHTEVDLSSEFRYRMPVVRGDTLVMAISQSGETADTLAGIRLAKSMFLDVLSLCNTIESTIARESDGVIYVFAGPEIGVASTKAYTAELLALFLLTIYSGRLKGTLSEEEAMGMVEELKKIPYYMEEMLDNQKEVLECAEKYYQSSNFLFLGRKFNYATALEGALKLKEISYIHAEGYAAGEMKHGPLALVDERMPVVCIAPKDSVYQKMISNIQEVKARRGKVIAIATRGDEEITKLVDHTIFIPPIREEFSPILTVIPLQLFAYHVAIRRGCHVDQPRNLAKSVTVE</sequence>
<organism evidence="13 14">
    <name type="scientific">Aerophobetes bacterium</name>
    <dbReference type="NCBI Taxonomy" id="2030807"/>
    <lineage>
        <taxon>Bacteria</taxon>
        <taxon>Candidatus Aerophobota</taxon>
    </lineage>
</organism>
<dbReference type="PROSITE" id="PS51278">
    <property type="entry name" value="GATASE_TYPE_2"/>
    <property type="match status" value="1"/>
</dbReference>
<dbReference type="InterPro" id="IPR029055">
    <property type="entry name" value="Ntn_hydrolases_N"/>
</dbReference>
<dbReference type="InterPro" id="IPR001347">
    <property type="entry name" value="SIS_dom"/>
</dbReference>
<dbReference type="PROSITE" id="PS51464">
    <property type="entry name" value="SIS"/>
    <property type="match status" value="2"/>
</dbReference>
<protein>
    <recommendedName>
        <fullName evidence="4 10">Glutamine--fructose-6-phosphate aminotransferase [isomerizing]</fullName>
        <ecNumber evidence="3 10">2.6.1.16</ecNumber>
    </recommendedName>
    <alternativeName>
        <fullName evidence="10">D-fructose-6-phosphate amidotransferase</fullName>
    </alternativeName>
    <alternativeName>
        <fullName evidence="10">GFAT</fullName>
    </alternativeName>
    <alternativeName>
        <fullName evidence="10">Glucosamine-6-phosphate synthase</fullName>
    </alternativeName>
    <alternativeName>
        <fullName evidence="10">Hexosephosphate aminotransferase</fullName>
    </alternativeName>
    <alternativeName>
        <fullName evidence="10">L-glutamine--D-fructose-6-phosphate amidotransferase</fullName>
    </alternativeName>
</protein>
<dbReference type="Gene3D" id="3.60.20.10">
    <property type="entry name" value="Glutamine Phosphoribosylpyrophosphate, subunit 1, domain 1"/>
    <property type="match status" value="1"/>
</dbReference>
<keyword evidence="8" id="KW-0677">Repeat</keyword>
<feature type="domain" description="Glutamine amidotransferase type-2" evidence="11">
    <location>
        <begin position="2"/>
        <end position="217"/>
    </location>
</feature>
<evidence type="ECO:0000256" key="6">
    <source>
        <dbReference type="ARBA" id="ARBA00022576"/>
    </source>
</evidence>
<evidence type="ECO:0000256" key="9">
    <source>
        <dbReference type="ARBA" id="ARBA00022962"/>
    </source>
</evidence>
<keyword evidence="7 10" id="KW-0808">Transferase</keyword>
<feature type="active site" description="For Fru-6P isomerization activity" evidence="10">
    <location>
        <position position="605"/>
    </location>
</feature>
<reference evidence="13 14" key="1">
    <citation type="submission" date="2019-03" db="EMBL/GenBank/DDBJ databases">
        <title>Metabolic potential of uncultured bacteria and archaea associated with petroleum seepage in deep-sea sediments.</title>
        <authorList>
            <person name="Dong X."/>
            <person name="Hubert C."/>
        </authorList>
    </citation>
    <scope>NUCLEOTIDE SEQUENCE [LARGE SCALE GENOMIC DNA]</scope>
    <source>
        <strain evidence="13">E29_bin78</strain>
    </source>
</reference>
<evidence type="ECO:0000259" key="11">
    <source>
        <dbReference type="PROSITE" id="PS51278"/>
    </source>
</evidence>
<evidence type="ECO:0000256" key="1">
    <source>
        <dbReference type="ARBA" id="ARBA00001031"/>
    </source>
</evidence>
<dbReference type="FunFam" id="3.40.50.10490:FF:000002">
    <property type="entry name" value="Glutamine--fructose-6-phosphate aminotransferase [isomerizing]"/>
    <property type="match status" value="1"/>
</dbReference>
<evidence type="ECO:0000256" key="4">
    <source>
        <dbReference type="ARBA" id="ARBA00016090"/>
    </source>
</evidence>
<dbReference type="AlphaFoldDB" id="A0A523UQD4"/>
<feature type="domain" description="SIS" evidence="12">
    <location>
        <begin position="459"/>
        <end position="600"/>
    </location>
</feature>
<dbReference type="CDD" id="cd05008">
    <property type="entry name" value="SIS_GlmS_GlmD_1"/>
    <property type="match status" value="1"/>
</dbReference>
<dbReference type="Gene3D" id="3.40.50.10490">
    <property type="entry name" value="Glucose-6-phosphate isomerase like protein, domain 1"/>
    <property type="match status" value="2"/>
</dbReference>
<dbReference type="PANTHER" id="PTHR10937">
    <property type="entry name" value="GLUCOSAMINE--FRUCTOSE-6-PHOSPHATE AMINOTRANSFERASE, ISOMERIZING"/>
    <property type="match status" value="1"/>
</dbReference>
<dbReference type="PANTHER" id="PTHR10937:SF0">
    <property type="entry name" value="GLUTAMINE--FRUCTOSE-6-PHOSPHATE TRANSAMINASE (ISOMERIZING)"/>
    <property type="match status" value="1"/>
</dbReference>
<dbReference type="GO" id="GO:0005829">
    <property type="term" value="C:cytosol"/>
    <property type="evidence" value="ECO:0007669"/>
    <property type="project" value="TreeGrafter"/>
</dbReference>
<keyword evidence="9" id="KW-0315">Glutamine amidotransferase</keyword>
<dbReference type="Pfam" id="PF13522">
    <property type="entry name" value="GATase_6"/>
    <property type="match status" value="1"/>
</dbReference>
<evidence type="ECO:0000256" key="10">
    <source>
        <dbReference type="HAMAP-Rule" id="MF_00164"/>
    </source>
</evidence>
<feature type="active site" description="Nucleophile; for GATase activity" evidence="10">
    <location>
        <position position="2"/>
    </location>
</feature>
<evidence type="ECO:0000313" key="13">
    <source>
        <dbReference type="EMBL" id="TET44675.1"/>
    </source>
</evidence>
<proteinExistence type="inferred from homology"/>
<dbReference type="SUPFAM" id="SSF53697">
    <property type="entry name" value="SIS domain"/>
    <property type="match status" value="1"/>
</dbReference>
<dbReference type="EMBL" id="SOJK01000204">
    <property type="protein sequence ID" value="TET44675.1"/>
    <property type="molecule type" value="Genomic_DNA"/>
</dbReference>
<dbReference type="EC" id="2.6.1.16" evidence="3 10"/>
<feature type="domain" description="SIS" evidence="12">
    <location>
        <begin position="287"/>
        <end position="426"/>
    </location>
</feature>
<accession>A0A523UQD4</accession>
<comment type="subcellular location">
    <subcellularLocation>
        <location evidence="2 10">Cytoplasm</location>
    </subcellularLocation>
</comment>
<dbReference type="SUPFAM" id="SSF56235">
    <property type="entry name" value="N-terminal nucleophile aminohydrolases (Ntn hydrolases)"/>
    <property type="match status" value="1"/>
</dbReference>
<dbReference type="CDD" id="cd00714">
    <property type="entry name" value="GFAT"/>
    <property type="match status" value="1"/>
</dbReference>
<evidence type="ECO:0000259" key="12">
    <source>
        <dbReference type="PROSITE" id="PS51464"/>
    </source>
</evidence>
<feature type="initiator methionine" description="Removed" evidence="10">
    <location>
        <position position="1"/>
    </location>
</feature>
<keyword evidence="5 10" id="KW-0963">Cytoplasm</keyword>
<comment type="catalytic activity">
    <reaction evidence="1 10">
        <text>D-fructose 6-phosphate + L-glutamine = D-glucosamine 6-phosphate + L-glutamate</text>
        <dbReference type="Rhea" id="RHEA:13237"/>
        <dbReference type="ChEBI" id="CHEBI:29985"/>
        <dbReference type="ChEBI" id="CHEBI:58359"/>
        <dbReference type="ChEBI" id="CHEBI:58725"/>
        <dbReference type="ChEBI" id="CHEBI:61527"/>
        <dbReference type="EC" id="2.6.1.16"/>
    </reaction>
</comment>
<dbReference type="InterPro" id="IPR046348">
    <property type="entry name" value="SIS_dom_sf"/>
</dbReference>
<gene>
    <name evidence="10 13" type="primary">glmS</name>
    <name evidence="13" type="ORF">E3J59_04885</name>
</gene>
<evidence type="ECO:0000256" key="5">
    <source>
        <dbReference type="ARBA" id="ARBA00022490"/>
    </source>
</evidence>
<dbReference type="InterPro" id="IPR035490">
    <property type="entry name" value="GlmS/FrlB_SIS"/>
</dbReference>
<dbReference type="HAMAP" id="MF_00164">
    <property type="entry name" value="GlmS"/>
    <property type="match status" value="1"/>
</dbReference>
<keyword evidence="6 10" id="KW-0032">Aminotransferase</keyword>
<dbReference type="GO" id="GO:0005975">
    <property type="term" value="P:carbohydrate metabolic process"/>
    <property type="evidence" value="ECO:0007669"/>
    <property type="project" value="UniProtKB-UniRule"/>
</dbReference>
<dbReference type="Proteomes" id="UP000320679">
    <property type="component" value="Unassembled WGS sequence"/>
</dbReference>
<dbReference type="GO" id="GO:0006487">
    <property type="term" value="P:protein N-linked glycosylation"/>
    <property type="evidence" value="ECO:0007669"/>
    <property type="project" value="TreeGrafter"/>
</dbReference>
<dbReference type="GO" id="GO:0006002">
    <property type="term" value="P:fructose 6-phosphate metabolic process"/>
    <property type="evidence" value="ECO:0007669"/>
    <property type="project" value="TreeGrafter"/>
</dbReference>
<dbReference type="NCBIfam" id="TIGR01135">
    <property type="entry name" value="glmS"/>
    <property type="match status" value="1"/>
</dbReference>
<comment type="caution">
    <text evidence="13">The sequence shown here is derived from an EMBL/GenBank/DDBJ whole genome shotgun (WGS) entry which is preliminary data.</text>
</comment>
<dbReference type="GO" id="GO:0004360">
    <property type="term" value="F:glutamine-fructose-6-phosphate transaminase (isomerizing) activity"/>
    <property type="evidence" value="ECO:0007669"/>
    <property type="project" value="UniProtKB-UniRule"/>
</dbReference>
<dbReference type="NCBIfam" id="NF001484">
    <property type="entry name" value="PRK00331.1"/>
    <property type="match status" value="1"/>
</dbReference>
<dbReference type="GO" id="GO:0097367">
    <property type="term" value="F:carbohydrate derivative binding"/>
    <property type="evidence" value="ECO:0007669"/>
    <property type="project" value="InterPro"/>
</dbReference>
<dbReference type="InterPro" id="IPR035466">
    <property type="entry name" value="GlmS/AgaS_SIS"/>
</dbReference>
<dbReference type="GO" id="GO:0046349">
    <property type="term" value="P:amino sugar biosynthetic process"/>
    <property type="evidence" value="ECO:0007669"/>
    <property type="project" value="UniProtKB-ARBA"/>
</dbReference>
<dbReference type="InterPro" id="IPR047084">
    <property type="entry name" value="GFAT_N"/>
</dbReference>
<evidence type="ECO:0000313" key="14">
    <source>
        <dbReference type="Proteomes" id="UP000320679"/>
    </source>
</evidence>
<dbReference type="CDD" id="cd05009">
    <property type="entry name" value="SIS_GlmS_GlmD_2"/>
    <property type="match status" value="1"/>
</dbReference>
<dbReference type="FunFam" id="3.60.20.10:FF:000006">
    <property type="entry name" value="Glutamine--fructose-6-phosphate aminotransferase [isomerizing]"/>
    <property type="match status" value="1"/>
</dbReference>
<dbReference type="InterPro" id="IPR005855">
    <property type="entry name" value="GFAT"/>
</dbReference>
<evidence type="ECO:0000256" key="3">
    <source>
        <dbReference type="ARBA" id="ARBA00012916"/>
    </source>
</evidence>